<sequence>MPRGRAVPGWAAGRAGVDDAPYRTHGAAAHGPQGLYLVREAHDGGQGGHASHGSHETRGQGRRGGHEGREICASRETRESHEYDRGVRDRETRAREAEAGETRSRGGEAGETRSRGGDRDNDAHGGGAFDGAASGGPASAGPASAGSTSGGSGGDGDGDDHGRSHPTGGGFGGGFGDEDDLRRLLQSSVGGLEPSPDALDHLRRAVPARRQRRRHVVVGAAAALLLGGTSIPAMLHVADLADGSPDRPANAASSQRAHDADGGTHGEGTEQAGPRPTDQGGARPGGGRPAGKGKATEKNGAGHGAGAGTPAPDETMDVTSPVCGRDQLGQGTSKVGQADADGRVYGAFRVVNTSTTPCSVQGGGTVVVASAQGSTNPDHIHVVDHTSGDEATGLPDPATTPDQLVLKPGEAYEVKFAWIPQAGGGPTGCVNPGPSPTPDPSKDPGQSPDAGATTGTDGGGQAGGDDGTGGGGAAPGGIVLSHTPEAGEPAATDAKIADACAGTVYRTEAVAAQ</sequence>
<protein>
    <recommendedName>
        <fullName evidence="5">DUF4232 domain-containing protein</fullName>
    </recommendedName>
</protein>
<proteinExistence type="predicted"/>
<keyword evidence="4" id="KW-1185">Reference proteome</keyword>
<evidence type="ECO:0000256" key="2">
    <source>
        <dbReference type="SAM" id="Phobius"/>
    </source>
</evidence>
<keyword evidence="2" id="KW-0812">Transmembrane</keyword>
<evidence type="ECO:0000256" key="1">
    <source>
        <dbReference type="SAM" id="MobiDB-lite"/>
    </source>
</evidence>
<accession>A0ABM8A3L5</accession>
<feature type="transmembrane region" description="Helical" evidence="2">
    <location>
        <begin position="216"/>
        <end position="238"/>
    </location>
</feature>
<feature type="compositionally biased region" description="Gly residues" evidence="1">
    <location>
        <begin position="456"/>
        <end position="475"/>
    </location>
</feature>
<dbReference type="EMBL" id="AP026073">
    <property type="protein sequence ID" value="BDM73244.1"/>
    <property type="molecule type" value="Genomic_DNA"/>
</dbReference>
<feature type="region of interest" description="Disordered" evidence="1">
    <location>
        <begin position="242"/>
        <end position="337"/>
    </location>
</feature>
<feature type="region of interest" description="Disordered" evidence="1">
    <location>
        <begin position="423"/>
        <end position="491"/>
    </location>
</feature>
<gene>
    <name evidence="3" type="ORF">HEK616_67310</name>
</gene>
<keyword evidence="2" id="KW-1133">Transmembrane helix</keyword>
<evidence type="ECO:0000313" key="3">
    <source>
        <dbReference type="EMBL" id="BDM73244.1"/>
    </source>
</evidence>
<feature type="compositionally biased region" description="Basic and acidic residues" evidence="1">
    <location>
        <begin position="53"/>
        <end position="123"/>
    </location>
</feature>
<feature type="region of interest" description="Disordered" evidence="1">
    <location>
        <begin position="40"/>
        <end position="179"/>
    </location>
</feature>
<dbReference type="Proteomes" id="UP001059597">
    <property type="component" value="Chromosome"/>
</dbReference>
<evidence type="ECO:0000313" key="4">
    <source>
        <dbReference type="Proteomes" id="UP001059597"/>
    </source>
</evidence>
<feature type="compositionally biased region" description="Basic and acidic residues" evidence="1">
    <location>
        <begin position="256"/>
        <end position="268"/>
    </location>
</feature>
<evidence type="ECO:0008006" key="5">
    <source>
        <dbReference type="Google" id="ProtNLM"/>
    </source>
</evidence>
<reference evidence="3" key="1">
    <citation type="submission" date="2022-06" db="EMBL/GenBank/DDBJ databases">
        <title>Complete genome sequence of Streptomyces nigrescens HEK616.</title>
        <authorList>
            <person name="Asamizu S."/>
            <person name="Onaka H."/>
        </authorList>
    </citation>
    <scope>NUCLEOTIDE SEQUENCE</scope>
    <source>
        <strain evidence="3">HEK616</strain>
    </source>
</reference>
<organism evidence="3 4">
    <name type="scientific">Streptomyces nigrescens</name>
    <dbReference type="NCBI Taxonomy" id="1920"/>
    <lineage>
        <taxon>Bacteria</taxon>
        <taxon>Bacillati</taxon>
        <taxon>Actinomycetota</taxon>
        <taxon>Actinomycetes</taxon>
        <taxon>Kitasatosporales</taxon>
        <taxon>Streptomycetaceae</taxon>
        <taxon>Streptomyces</taxon>
    </lineage>
</organism>
<feature type="compositionally biased region" description="Low complexity" evidence="1">
    <location>
        <begin position="130"/>
        <end position="147"/>
    </location>
</feature>
<keyword evidence="2" id="KW-0472">Membrane</keyword>
<name>A0ABM8A3L5_STRNI</name>